<dbReference type="AlphaFoldDB" id="A0A915JRC4"/>
<organism evidence="1 2">
    <name type="scientific">Romanomermis culicivorax</name>
    <name type="common">Nematode worm</name>
    <dbReference type="NCBI Taxonomy" id="13658"/>
    <lineage>
        <taxon>Eukaryota</taxon>
        <taxon>Metazoa</taxon>
        <taxon>Ecdysozoa</taxon>
        <taxon>Nematoda</taxon>
        <taxon>Enoplea</taxon>
        <taxon>Dorylaimia</taxon>
        <taxon>Mermithida</taxon>
        <taxon>Mermithoidea</taxon>
        <taxon>Mermithidae</taxon>
        <taxon>Romanomermis</taxon>
    </lineage>
</organism>
<sequence length="94" mass="10568">MHIVKGRKYEADSLWTSANLSKVDLQGGNEQNYDSIFIDDDTMAYNLTVNVASHTKIQNNAVNGSTNNTVRIRNSSKKFPTYLYLILNIGTLLQ</sequence>
<dbReference type="Proteomes" id="UP000887565">
    <property type="component" value="Unplaced"/>
</dbReference>
<protein>
    <submittedName>
        <fullName evidence="2">Uncharacterized protein</fullName>
    </submittedName>
</protein>
<accession>A0A915JRC4</accession>
<name>A0A915JRC4_ROMCU</name>
<evidence type="ECO:0000313" key="1">
    <source>
        <dbReference type="Proteomes" id="UP000887565"/>
    </source>
</evidence>
<proteinExistence type="predicted"/>
<keyword evidence="1" id="KW-1185">Reference proteome</keyword>
<reference evidence="2" key="1">
    <citation type="submission" date="2022-11" db="UniProtKB">
        <authorList>
            <consortium name="WormBaseParasite"/>
        </authorList>
    </citation>
    <scope>IDENTIFICATION</scope>
</reference>
<evidence type="ECO:0000313" key="2">
    <source>
        <dbReference type="WBParaSite" id="nRc.2.0.1.t28426-RA"/>
    </source>
</evidence>
<dbReference type="WBParaSite" id="nRc.2.0.1.t28426-RA">
    <property type="protein sequence ID" value="nRc.2.0.1.t28426-RA"/>
    <property type="gene ID" value="nRc.2.0.1.g28426"/>
</dbReference>